<dbReference type="AlphaFoldDB" id="A0A9X3CWC6"/>
<organism evidence="1 2">
    <name type="scientific">Salinimicrobium profundisediminis</name>
    <dbReference type="NCBI Taxonomy" id="2994553"/>
    <lineage>
        <taxon>Bacteria</taxon>
        <taxon>Pseudomonadati</taxon>
        <taxon>Bacteroidota</taxon>
        <taxon>Flavobacteriia</taxon>
        <taxon>Flavobacteriales</taxon>
        <taxon>Flavobacteriaceae</taxon>
        <taxon>Salinimicrobium</taxon>
    </lineage>
</organism>
<dbReference type="EMBL" id="JAPJDA010000009">
    <property type="protein sequence ID" value="MCX2837899.1"/>
    <property type="molecule type" value="Genomic_DNA"/>
</dbReference>
<evidence type="ECO:0000313" key="1">
    <source>
        <dbReference type="EMBL" id="MCX2837899.1"/>
    </source>
</evidence>
<name>A0A9X3CWC6_9FLAO</name>
<proteinExistence type="predicted"/>
<dbReference type="RefSeq" id="WP_266069149.1">
    <property type="nucleotide sequence ID" value="NZ_JAPJDA010000009.1"/>
</dbReference>
<keyword evidence="2" id="KW-1185">Reference proteome</keyword>
<accession>A0A9X3CWC6</accession>
<dbReference type="Proteomes" id="UP001148482">
    <property type="component" value="Unassembled WGS sequence"/>
</dbReference>
<evidence type="ECO:0000313" key="2">
    <source>
        <dbReference type="Proteomes" id="UP001148482"/>
    </source>
</evidence>
<sequence length="408" mass="44225">MKKIYLLVIVTIFYSCSVEDDSYMEYGDLHSLTASAEENDVCAVSAGADKSTTITVAQAEAIPSWDEVRKLYLSLLEEGVSRNGEFDPSIWDLIDAFNENPLGEFTTVYTVTEGDCSDSVVLTINVVESLPVEDPTCDLSAGADASKTLTNSEADAVPSWDEVRKLYLSLLEEGVARNGEFDPSIWDIINSYTGPGSYTTTYTITDGDCSDSVELTIVVVPDGSSDPTCELSAGADASITLTQSEADAVPSWDEVRKLYLSLLDPGVSRNGEFDPSIWDIINSYTGPGTYTTTYTVTEGGCVDSVELTVYVVADPQADPSCNLISVTESSKSITFSEAEAIPSWDEVRKLYLSLLPQGVSRSGSFDPSIWDLINDFNERGVGSYTTTYTLVEGECSDSIELTIYVIQD</sequence>
<gene>
    <name evidence="1" type="ORF">OQ279_07000</name>
</gene>
<comment type="caution">
    <text evidence="1">The sequence shown here is derived from an EMBL/GenBank/DDBJ whole genome shotgun (WGS) entry which is preliminary data.</text>
</comment>
<protein>
    <submittedName>
        <fullName evidence="1">Uncharacterized protein</fullName>
    </submittedName>
</protein>
<reference evidence="1" key="1">
    <citation type="submission" date="2022-11" db="EMBL/GenBank/DDBJ databases">
        <title>Salinimicrobium profundisediminis sp. nov., isolated from deep-sea sediment of the Mariana Trench.</title>
        <authorList>
            <person name="Fu H."/>
        </authorList>
    </citation>
    <scope>NUCLEOTIDE SEQUENCE</scope>
    <source>
        <strain evidence="1">MT39</strain>
    </source>
</reference>
<dbReference type="PROSITE" id="PS51257">
    <property type="entry name" value="PROKAR_LIPOPROTEIN"/>
    <property type="match status" value="1"/>
</dbReference>